<feature type="domain" description="Gag1-like clamp" evidence="2">
    <location>
        <begin position="69"/>
        <end position="166"/>
    </location>
</feature>
<organism evidence="3 4">
    <name type="scientific">Liquidambar formosana</name>
    <name type="common">Formosan gum</name>
    <dbReference type="NCBI Taxonomy" id="63359"/>
    <lineage>
        <taxon>Eukaryota</taxon>
        <taxon>Viridiplantae</taxon>
        <taxon>Streptophyta</taxon>
        <taxon>Embryophyta</taxon>
        <taxon>Tracheophyta</taxon>
        <taxon>Spermatophyta</taxon>
        <taxon>Magnoliopsida</taxon>
        <taxon>eudicotyledons</taxon>
        <taxon>Gunneridae</taxon>
        <taxon>Pentapetalae</taxon>
        <taxon>Saxifragales</taxon>
        <taxon>Altingiaceae</taxon>
        <taxon>Liquidambar</taxon>
    </lineage>
</organism>
<dbReference type="InterPro" id="IPR025124">
    <property type="entry name" value="Gag1-like_clamp"/>
</dbReference>
<dbReference type="EMBL" id="JBBPBK010000015">
    <property type="protein sequence ID" value="KAK9268378.1"/>
    <property type="molecule type" value="Genomic_DNA"/>
</dbReference>
<proteinExistence type="predicted"/>
<feature type="signal peptide" evidence="1">
    <location>
        <begin position="1"/>
        <end position="30"/>
    </location>
</feature>
<name>A0AAP0R557_LIQFO</name>
<evidence type="ECO:0000256" key="1">
    <source>
        <dbReference type="SAM" id="SignalP"/>
    </source>
</evidence>
<sequence length="191" mass="20907">MCGCMYMMILSSSITTWIGDFLACMGGCLGCYTKPGPIIAVDEPSKGLRIRGRTVKKPSVSEDFWSTSTCDMENSTFQSHGSISSISTSNQTLSHSSGTGSTGSHSEFTNHGLLLWNQTRLQWRGSGRYGNGTQQIQEPRLSWNATYENLLGTNKRFSQPVPLAVSLLCNMVVWISFFTSLPVVTHCCLTA</sequence>
<evidence type="ECO:0000313" key="4">
    <source>
        <dbReference type="Proteomes" id="UP001415857"/>
    </source>
</evidence>
<dbReference type="Pfam" id="PF13259">
    <property type="entry name" value="clamp_Gag1-like"/>
    <property type="match status" value="1"/>
</dbReference>
<keyword evidence="4" id="KW-1185">Reference proteome</keyword>
<reference evidence="3 4" key="1">
    <citation type="journal article" date="2024" name="Plant J.">
        <title>Genome sequences and population genomics reveal climatic adaptation and genomic divergence between two closely related sweetgum species.</title>
        <authorList>
            <person name="Xu W.Q."/>
            <person name="Ren C.Q."/>
            <person name="Zhang X.Y."/>
            <person name="Comes H.P."/>
            <person name="Liu X.H."/>
            <person name="Li Y.G."/>
            <person name="Kettle C.J."/>
            <person name="Jalonen R."/>
            <person name="Gaisberger H."/>
            <person name="Ma Y.Z."/>
            <person name="Qiu Y.X."/>
        </authorList>
    </citation>
    <scope>NUCLEOTIDE SEQUENCE [LARGE SCALE GENOMIC DNA]</scope>
    <source>
        <strain evidence="3">Hangzhou</strain>
    </source>
</reference>
<keyword evidence="1" id="KW-0732">Signal</keyword>
<evidence type="ECO:0000259" key="2">
    <source>
        <dbReference type="Pfam" id="PF13259"/>
    </source>
</evidence>
<dbReference type="AlphaFoldDB" id="A0AAP0R557"/>
<dbReference type="PANTHER" id="PTHR33373">
    <property type="entry name" value="OS07G0479600 PROTEIN"/>
    <property type="match status" value="1"/>
</dbReference>
<comment type="caution">
    <text evidence="3">The sequence shown here is derived from an EMBL/GenBank/DDBJ whole genome shotgun (WGS) entry which is preliminary data.</text>
</comment>
<feature type="chain" id="PRO_5042895016" description="Gag1-like clamp domain-containing protein" evidence="1">
    <location>
        <begin position="31"/>
        <end position="191"/>
    </location>
</feature>
<gene>
    <name evidence="3" type="ORF">L1049_000127</name>
</gene>
<dbReference type="PANTHER" id="PTHR33373:SF13">
    <property type="entry name" value="DUF4050 DOMAIN-CONTAINING PROTEIN"/>
    <property type="match status" value="1"/>
</dbReference>
<dbReference type="Proteomes" id="UP001415857">
    <property type="component" value="Unassembled WGS sequence"/>
</dbReference>
<accession>A0AAP0R557</accession>
<evidence type="ECO:0000313" key="3">
    <source>
        <dbReference type="EMBL" id="KAK9268378.1"/>
    </source>
</evidence>
<protein>
    <recommendedName>
        <fullName evidence="2">Gag1-like clamp domain-containing protein</fullName>
    </recommendedName>
</protein>